<evidence type="ECO:0000256" key="1">
    <source>
        <dbReference type="ARBA" id="ARBA00008710"/>
    </source>
</evidence>
<reference evidence="3 4" key="1">
    <citation type="submission" date="2024-06" db="EMBL/GenBank/DDBJ databases">
        <title>The Natural Products Discovery Center: Release of the First 8490 Sequenced Strains for Exploring Actinobacteria Biosynthetic Diversity.</title>
        <authorList>
            <person name="Kalkreuter E."/>
            <person name="Kautsar S.A."/>
            <person name="Yang D."/>
            <person name="Bader C.D."/>
            <person name="Teijaro C.N."/>
            <person name="Fluegel L."/>
            <person name="Davis C.M."/>
            <person name="Simpson J.R."/>
            <person name="Lauterbach L."/>
            <person name="Steele A.D."/>
            <person name="Gui C."/>
            <person name="Meng S."/>
            <person name="Li G."/>
            <person name="Viehrig K."/>
            <person name="Ye F."/>
            <person name="Su P."/>
            <person name="Kiefer A.F."/>
            <person name="Nichols A."/>
            <person name="Cepeda A.J."/>
            <person name="Yan W."/>
            <person name="Fan B."/>
            <person name="Jiang Y."/>
            <person name="Adhikari A."/>
            <person name="Zheng C.-J."/>
            <person name="Schuster L."/>
            <person name="Cowan T.M."/>
            <person name="Smanski M.J."/>
            <person name="Chevrette M.G."/>
            <person name="De Carvalho L.P.S."/>
            <person name="Shen B."/>
        </authorList>
    </citation>
    <scope>NUCLEOTIDE SEQUENCE [LARGE SCALE GENOMIC DNA]</scope>
    <source>
        <strain evidence="3 4">NPDC048946</strain>
    </source>
</reference>
<name>A0ABV3DTU9_9ACTN</name>
<dbReference type="PANTHER" id="PTHR39428">
    <property type="entry name" value="F420H(2)-DEPENDENT QUINONE REDUCTASE RV1261C"/>
    <property type="match status" value="1"/>
</dbReference>
<comment type="similarity">
    <text evidence="1">Belongs to the F420H(2)-dependent quinone reductase family.</text>
</comment>
<proteinExistence type="inferred from homology"/>
<evidence type="ECO:0000313" key="3">
    <source>
        <dbReference type="EMBL" id="MEU8139172.1"/>
    </source>
</evidence>
<dbReference type="Proteomes" id="UP001551482">
    <property type="component" value="Unassembled WGS sequence"/>
</dbReference>
<dbReference type="NCBIfam" id="TIGR00026">
    <property type="entry name" value="hi_GC_TIGR00026"/>
    <property type="match status" value="1"/>
</dbReference>
<dbReference type="Gene3D" id="2.30.110.10">
    <property type="entry name" value="Electron Transport, Fmn-binding Protein, Chain A"/>
    <property type="match status" value="1"/>
</dbReference>
<evidence type="ECO:0000256" key="2">
    <source>
        <dbReference type="ARBA" id="ARBA00049106"/>
    </source>
</evidence>
<sequence>MNDPAPGDAAYRAPDLTLVGAEHVRRYRETGGEVGYEWNGVTALLLTTTGRTSGEPRTSALIFGADGDRLVVVASQGGAPTHPQWYRNLLAQPRVQIQVKDRQFAAVARTADSPERERLWGLMTGLWPNYDAYQERTDRQIPVVVLEPVADA</sequence>
<dbReference type="PANTHER" id="PTHR39428:SF1">
    <property type="entry name" value="F420H(2)-DEPENDENT QUINONE REDUCTASE RV1261C"/>
    <property type="match status" value="1"/>
</dbReference>
<evidence type="ECO:0000313" key="4">
    <source>
        <dbReference type="Proteomes" id="UP001551482"/>
    </source>
</evidence>
<accession>A0ABV3DTU9</accession>
<comment type="catalytic activity">
    <reaction evidence="2">
        <text>oxidized coenzyme F420-(gamma-L-Glu)(n) + a quinol + H(+) = reduced coenzyme F420-(gamma-L-Glu)(n) + a quinone</text>
        <dbReference type="Rhea" id="RHEA:39663"/>
        <dbReference type="Rhea" id="RHEA-COMP:12939"/>
        <dbReference type="Rhea" id="RHEA-COMP:14378"/>
        <dbReference type="ChEBI" id="CHEBI:15378"/>
        <dbReference type="ChEBI" id="CHEBI:24646"/>
        <dbReference type="ChEBI" id="CHEBI:132124"/>
        <dbReference type="ChEBI" id="CHEBI:133980"/>
        <dbReference type="ChEBI" id="CHEBI:139511"/>
    </reaction>
</comment>
<dbReference type="SUPFAM" id="SSF50475">
    <property type="entry name" value="FMN-binding split barrel"/>
    <property type="match status" value="1"/>
</dbReference>
<comment type="caution">
    <text evidence="3">The sequence shown here is derived from an EMBL/GenBank/DDBJ whole genome shotgun (WGS) entry which is preliminary data.</text>
</comment>
<dbReference type="RefSeq" id="WP_358363087.1">
    <property type="nucleotide sequence ID" value="NZ_JBEZFP010000158.1"/>
</dbReference>
<protein>
    <submittedName>
        <fullName evidence="3">Nitroreductase family deazaflavin-dependent oxidoreductase</fullName>
    </submittedName>
</protein>
<dbReference type="EMBL" id="JBEZFP010000158">
    <property type="protein sequence ID" value="MEU8139172.1"/>
    <property type="molecule type" value="Genomic_DNA"/>
</dbReference>
<dbReference type="Pfam" id="PF04075">
    <property type="entry name" value="F420H2_quin_red"/>
    <property type="match status" value="1"/>
</dbReference>
<gene>
    <name evidence="3" type="ORF">AB0C36_37450</name>
</gene>
<organism evidence="3 4">
    <name type="scientific">Streptodolium elevatio</name>
    <dbReference type="NCBI Taxonomy" id="3157996"/>
    <lineage>
        <taxon>Bacteria</taxon>
        <taxon>Bacillati</taxon>
        <taxon>Actinomycetota</taxon>
        <taxon>Actinomycetes</taxon>
        <taxon>Kitasatosporales</taxon>
        <taxon>Streptomycetaceae</taxon>
        <taxon>Streptodolium</taxon>
    </lineage>
</organism>
<dbReference type="InterPro" id="IPR012349">
    <property type="entry name" value="Split_barrel_FMN-bd"/>
</dbReference>
<dbReference type="InterPro" id="IPR004378">
    <property type="entry name" value="F420H2_quin_Rdtase"/>
</dbReference>
<keyword evidence="4" id="KW-1185">Reference proteome</keyword>